<sequence length="39" mass="4556">MEAAIDFLFIYDPVEELYSEVGRPSIDPVILINRTFIRL</sequence>
<evidence type="ECO:0000313" key="2">
    <source>
        <dbReference type="EMBL" id="KIL77604.1"/>
    </source>
</evidence>
<protein>
    <recommendedName>
        <fullName evidence="1">Transposase InsH N-terminal domain-containing protein</fullName>
    </recommendedName>
</protein>
<name>A0ABR5ASH3_BACBA</name>
<organism evidence="2 3">
    <name type="scientific">Bacillus badius</name>
    <dbReference type="NCBI Taxonomy" id="1455"/>
    <lineage>
        <taxon>Bacteria</taxon>
        <taxon>Bacillati</taxon>
        <taxon>Bacillota</taxon>
        <taxon>Bacilli</taxon>
        <taxon>Bacillales</taxon>
        <taxon>Bacillaceae</taxon>
        <taxon>Pseudobacillus</taxon>
    </lineage>
</organism>
<reference evidence="2 3" key="1">
    <citation type="submission" date="2015-01" db="EMBL/GenBank/DDBJ databases">
        <title>Genome Assembly of Bacillus badius MTCC 1458.</title>
        <authorList>
            <person name="Verma A."/>
            <person name="Khatri I."/>
            <person name="Mual P."/>
            <person name="Subramanian S."/>
            <person name="Krishnamurthi S."/>
        </authorList>
    </citation>
    <scope>NUCLEOTIDE SEQUENCE [LARGE SCALE GENOMIC DNA]</scope>
    <source>
        <strain evidence="2 3">MTCC 1458</strain>
    </source>
</reference>
<gene>
    <name evidence="2" type="ORF">SD77_1277</name>
</gene>
<feature type="domain" description="Transposase InsH N-terminal" evidence="1">
    <location>
        <begin position="1"/>
        <end position="35"/>
    </location>
</feature>
<evidence type="ECO:0000313" key="3">
    <source>
        <dbReference type="Proteomes" id="UP000031982"/>
    </source>
</evidence>
<dbReference type="Pfam" id="PF05598">
    <property type="entry name" value="DUF772"/>
    <property type="match status" value="1"/>
</dbReference>
<accession>A0ABR5ASH3</accession>
<comment type="caution">
    <text evidence="2">The sequence shown here is derived from an EMBL/GenBank/DDBJ whole genome shotgun (WGS) entry which is preliminary data.</text>
</comment>
<evidence type="ECO:0000259" key="1">
    <source>
        <dbReference type="Pfam" id="PF05598"/>
    </source>
</evidence>
<dbReference type="EMBL" id="JXLP01000013">
    <property type="protein sequence ID" value="KIL77604.1"/>
    <property type="molecule type" value="Genomic_DNA"/>
</dbReference>
<keyword evidence="3" id="KW-1185">Reference proteome</keyword>
<dbReference type="InterPro" id="IPR008490">
    <property type="entry name" value="Transposase_InsH_N"/>
</dbReference>
<dbReference type="Proteomes" id="UP000031982">
    <property type="component" value="Unassembled WGS sequence"/>
</dbReference>
<proteinExistence type="predicted"/>